<dbReference type="Pfam" id="PF05345">
    <property type="entry name" value="He_PIG"/>
    <property type="match status" value="1"/>
</dbReference>
<reference evidence="2" key="1">
    <citation type="submission" date="2020-10" db="EMBL/GenBank/DDBJ databases">
        <authorList>
            <person name="Gilroy R."/>
        </authorList>
    </citation>
    <scope>NUCLEOTIDE SEQUENCE</scope>
    <source>
        <strain evidence="2">G3-3990</strain>
    </source>
</reference>
<feature type="chain" id="PRO_5038942721" evidence="1">
    <location>
        <begin position="21"/>
        <end position="488"/>
    </location>
</feature>
<accession>A0A9D9HWC2</accession>
<dbReference type="Gene3D" id="2.60.40.10">
    <property type="entry name" value="Immunoglobulins"/>
    <property type="match status" value="1"/>
</dbReference>
<proteinExistence type="predicted"/>
<sequence length="488" mass="50300">MKHKFLMTCALFLMVGTVLAAAPNRQVIYVGNENVTSGGYWTTDSAGTVTAFTGEGTPADKFIHYDAENNVLTLHNATIKKGLDYSESIEGGTYIFGSAIGVFNERGNAELTIKLEGTNTIAEVSNGIYVLTTSSSASNATLTIEGDGSLDASASQAGIWVQGNSCDAALKIENAKVTATLVDSYGGNGVIVQSAENSSASLTVDGGSLTATGSGATFAGIQMQFGFGTSGAGTPTVTVSGNAIVRANGSAGGITSNSSTPIQFGAGPGIIFNGKEGTVYGDVTLQEDLTINQGETLTISDEASLDMNGKTITVQSGGCLVGELTGSGTVKYAPTITTDSLPDGTVGTEYCQTFTAEGDASITWSITSGSLPDGLNLNETTGEIFGTPTMSGCYDFTLTASNDSGSDNREFSLKINEGGDGINDIVADSTLYVFSTKGMLHIMGTEAEAEVYDVRGVLVYCGTERTLHLPAGVYIVHAEGRNWKAVVE</sequence>
<dbReference type="GO" id="GO:0005509">
    <property type="term" value="F:calcium ion binding"/>
    <property type="evidence" value="ECO:0007669"/>
    <property type="project" value="InterPro"/>
</dbReference>
<dbReference type="Proteomes" id="UP000823641">
    <property type="component" value="Unassembled WGS sequence"/>
</dbReference>
<comment type="caution">
    <text evidence="2">The sequence shown here is derived from an EMBL/GenBank/DDBJ whole genome shotgun (WGS) entry which is preliminary data.</text>
</comment>
<feature type="signal peptide" evidence="1">
    <location>
        <begin position="1"/>
        <end position="20"/>
    </location>
</feature>
<dbReference type="InterPro" id="IPR015919">
    <property type="entry name" value="Cadherin-like_sf"/>
</dbReference>
<keyword evidence="1" id="KW-0732">Signal</keyword>
<dbReference type="SUPFAM" id="SSF49313">
    <property type="entry name" value="Cadherin-like"/>
    <property type="match status" value="1"/>
</dbReference>
<organism evidence="2 3">
    <name type="scientific">Candidatus Gallipaludibacter merdavium</name>
    <dbReference type="NCBI Taxonomy" id="2840839"/>
    <lineage>
        <taxon>Bacteria</taxon>
        <taxon>Pseudomonadati</taxon>
        <taxon>Bacteroidota</taxon>
        <taxon>Bacteroidia</taxon>
        <taxon>Bacteroidales</taxon>
        <taxon>Candidatus Gallipaludibacter</taxon>
    </lineage>
</organism>
<evidence type="ECO:0000256" key="1">
    <source>
        <dbReference type="SAM" id="SignalP"/>
    </source>
</evidence>
<evidence type="ECO:0000313" key="3">
    <source>
        <dbReference type="Proteomes" id="UP000823641"/>
    </source>
</evidence>
<dbReference type="AlphaFoldDB" id="A0A9D9HWC2"/>
<protein>
    <submittedName>
        <fullName evidence="2">Ig domain-containing protein</fullName>
    </submittedName>
</protein>
<name>A0A9D9HWC2_9BACT</name>
<dbReference type="GO" id="GO:0016020">
    <property type="term" value="C:membrane"/>
    <property type="evidence" value="ECO:0007669"/>
    <property type="project" value="InterPro"/>
</dbReference>
<gene>
    <name evidence="2" type="ORF">IAA73_11715</name>
</gene>
<dbReference type="InterPro" id="IPR013783">
    <property type="entry name" value="Ig-like_fold"/>
</dbReference>
<evidence type="ECO:0000313" key="2">
    <source>
        <dbReference type="EMBL" id="MBO8460976.1"/>
    </source>
</evidence>
<dbReference type="EMBL" id="JADIMG010000107">
    <property type="protein sequence ID" value="MBO8460976.1"/>
    <property type="molecule type" value="Genomic_DNA"/>
</dbReference>
<reference evidence="2" key="2">
    <citation type="journal article" date="2021" name="PeerJ">
        <title>Extensive microbial diversity within the chicken gut microbiome revealed by metagenomics and culture.</title>
        <authorList>
            <person name="Gilroy R."/>
            <person name="Ravi A."/>
            <person name="Getino M."/>
            <person name="Pursley I."/>
            <person name="Horton D.L."/>
            <person name="Alikhan N.F."/>
            <person name="Baker D."/>
            <person name="Gharbi K."/>
            <person name="Hall N."/>
            <person name="Watson M."/>
            <person name="Adriaenssens E.M."/>
            <person name="Foster-Nyarko E."/>
            <person name="Jarju S."/>
            <person name="Secka A."/>
            <person name="Antonio M."/>
            <person name="Oren A."/>
            <person name="Chaudhuri R.R."/>
            <person name="La Ragione R."/>
            <person name="Hildebrand F."/>
            <person name="Pallen M.J."/>
        </authorList>
    </citation>
    <scope>NUCLEOTIDE SEQUENCE</scope>
    <source>
        <strain evidence="2">G3-3990</strain>
    </source>
</reference>